<evidence type="ECO:0000256" key="5">
    <source>
        <dbReference type="ARBA" id="ARBA00023136"/>
    </source>
</evidence>
<keyword evidence="4 8" id="KW-1133">Transmembrane helix</keyword>
<accession>A0ABT4I6P2</accession>
<keyword evidence="12" id="KW-1185">Reference proteome</keyword>
<dbReference type="Pfam" id="PF12704">
    <property type="entry name" value="MacB_PCD"/>
    <property type="match status" value="1"/>
</dbReference>
<feature type="transmembrane region" description="Helical" evidence="8">
    <location>
        <begin position="362"/>
        <end position="382"/>
    </location>
</feature>
<evidence type="ECO:0000259" key="9">
    <source>
        <dbReference type="Pfam" id="PF02687"/>
    </source>
</evidence>
<reference evidence="11" key="1">
    <citation type="submission" date="2022-10" db="EMBL/GenBank/DDBJ databases">
        <title>Genome sequence of Actinomyces israelii ATCC 10048.</title>
        <authorList>
            <person name="Watt R.M."/>
            <person name="Tong W.M."/>
        </authorList>
    </citation>
    <scope>NUCLEOTIDE SEQUENCE</scope>
    <source>
        <strain evidence="11">ATCC 10048</strain>
    </source>
</reference>
<feature type="region of interest" description="Disordered" evidence="7">
    <location>
        <begin position="78"/>
        <end position="148"/>
    </location>
</feature>
<feature type="domain" description="MacB-like periplasmic core" evidence="10">
    <location>
        <begin position="33"/>
        <end position="264"/>
    </location>
</feature>
<evidence type="ECO:0000256" key="7">
    <source>
        <dbReference type="SAM" id="MobiDB-lite"/>
    </source>
</evidence>
<evidence type="ECO:0000256" key="3">
    <source>
        <dbReference type="ARBA" id="ARBA00022692"/>
    </source>
</evidence>
<dbReference type="InterPro" id="IPR050250">
    <property type="entry name" value="Macrolide_Exporter_MacB"/>
</dbReference>
<feature type="transmembrane region" description="Helical" evidence="8">
    <location>
        <begin position="32"/>
        <end position="53"/>
    </location>
</feature>
<keyword evidence="2" id="KW-1003">Cell membrane</keyword>
<evidence type="ECO:0000313" key="11">
    <source>
        <dbReference type="EMBL" id="MCZ0857393.1"/>
    </source>
</evidence>
<dbReference type="PANTHER" id="PTHR30572:SF4">
    <property type="entry name" value="ABC TRANSPORTER PERMEASE YTRF"/>
    <property type="match status" value="1"/>
</dbReference>
<comment type="subcellular location">
    <subcellularLocation>
        <location evidence="1">Cell membrane</location>
        <topology evidence="1">Multi-pass membrane protein</topology>
    </subcellularLocation>
</comment>
<feature type="compositionally biased region" description="Gly residues" evidence="7">
    <location>
        <begin position="119"/>
        <end position="133"/>
    </location>
</feature>
<dbReference type="PANTHER" id="PTHR30572">
    <property type="entry name" value="MEMBRANE COMPONENT OF TRANSPORTER-RELATED"/>
    <property type="match status" value="1"/>
</dbReference>
<feature type="compositionally biased region" description="Low complexity" evidence="7">
    <location>
        <begin position="134"/>
        <end position="147"/>
    </location>
</feature>
<dbReference type="RefSeq" id="WP_268916988.1">
    <property type="nucleotide sequence ID" value="NZ_JAPTMY010000007.1"/>
</dbReference>
<evidence type="ECO:0000313" key="12">
    <source>
        <dbReference type="Proteomes" id="UP001072034"/>
    </source>
</evidence>
<dbReference type="InterPro" id="IPR025857">
    <property type="entry name" value="MacB_PCD"/>
</dbReference>
<evidence type="ECO:0000256" key="4">
    <source>
        <dbReference type="ARBA" id="ARBA00022989"/>
    </source>
</evidence>
<evidence type="ECO:0000256" key="6">
    <source>
        <dbReference type="ARBA" id="ARBA00038076"/>
    </source>
</evidence>
<evidence type="ECO:0000259" key="10">
    <source>
        <dbReference type="Pfam" id="PF12704"/>
    </source>
</evidence>
<dbReference type="Pfam" id="PF02687">
    <property type="entry name" value="FtsX"/>
    <property type="match status" value="1"/>
</dbReference>
<feature type="transmembrane region" description="Helical" evidence="8">
    <location>
        <begin position="448"/>
        <end position="476"/>
    </location>
</feature>
<feature type="transmembrane region" description="Helical" evidence="8">
    <location>
        <begin position="6"/>
        <end position="25"/>
    </location>
</feature>
<evidence type="ECO:0000256" key="1">
    <source>
        <dbReference type="ARBA" id="ARBA00004651"/>
    </source>
</evidence>
<evidence type="ECO:0000256" key="8">
    <source>
        <dbReference type="SAM" id="Phobius"/>
    </source>
</evidence>
<name>A0ABT4I6P2_9ACTO</name>
<comment type="similarity">
    <text evidence="6">Belongs to the ABC-4 integral membrane protein family.</text>
</comment>
<dbReference type="Proteomes" id="UP001072034">
    <property type="component" value="Unassembled WGS sequence"/>
</dbReference>
<keyword evidence="3 8" id="KW-0812">Transmembrane</keyword>
<sequence>MKLFAGAGGLATGFVGAIIEAWAQLRIGKLRVLLSLVGVAVAVAAMAFVIAVGQISVSAINSQIEQYGGRSGTVTINVSPTGKDVTASGQGDSAGSDGSEDAGSGESGSGASGAAQAGSGQGSGGSGQTGSGADGAAPSKTTSAATSDRVSTALASFVSRYEASSWATSYTTKVRFAFPDGPRQVATQAVSLGYGTLHHTPVAQGRWFSGDDADDLSPTLVVSQGFLEDLGVSELTEPITITSYTPVRTTFTIVGVLKPDENASSPYCTTTNADGDDIPCPQPLSAFVLADSYEQQLSEQTERPIPTLEIWAGKDEAKQVKELAKRNLDAQFGKGSTQVSDNLAISNAGVSADAFTTVVTGAGVFIMILGALSLVNISLVTVRQRIHEIGVRRSFGATSRRIFFSIMLESVVATVVAGVVGVGMAIVALRMVPLSSVLGIPTASNPPFPMVAAIIGLLAATGVGALSGIIPAIVAVRIRPIDAIRY</sequence>
<evidence type="ECO:0000256" key="2">
    <source>
        <dbReference type="ARBA" id="ARBA00022475"/>
    </source>
</evidence>
<dbReference type="EMBL" id="JAPTMY010000007">
    <property type="protein sequence ID" value="MCZ0857393.1"/>
    <property type="molecule type" value="Genomic_DNA"/>
</dbReference>
<gene>
    <name evidence="11" type="ORF">OHJ16_04960</name>
</gene>
<organism evidence="11 12">
    <name type="scientific">Actinomyces israelii</name>
    <dbReference type="NCBI Taxonomy" id="1659"/>
    <lineage>
        <taxon>Bacteria</taxon>
        <taxon>Bacillati</taxon>
        <taxon>Actinomycetota</taxon>
        <taxon>Actinomycetes</taxon>
        <taxon>Actinomycetales</taxon>
        <taxon>Actinomycetaceae</taxon>
        <taxon>Actinomyces</taxon>
    </lineage>
</organism>
<keyword evidence="5 8" id="KW-0472">Membrane</keyword>
<feature type="transmembrane region" description="Helical" evidence="8">
    <location>
        <begin position="402"/>
        <end position="428"/>
    </location>
</feature>
<proteinExistence type="inferred from homology"/>
<feature type="domain" description="ABC3 transporter permease C-terminal" evidence="9">
    <location>
        <begin position="362"/>
        <end position="478"/>
    </location>
</feature>
<dbReference type="InterPro" id="IPR003838">
    <property type="entry name" value="ABC3_permease_C"/>
</dbReference>
<protein>
    <submittedName>
        <fullName evidence="11">ABC transporter permease</fullName>
    </submittedName>
</protein>
<feature type="compositionally biased region" description="Low complexity" evidence="7">
    <location>
        <begin position="86"/>
        <end position="104"/>
    </location>
</feature>
<comment type="caution">
    <text evidence="11">The sequence shown here is derived from an EMBL/GenBank/DDBJ whole genome shotgun (WGS) entry which is preliminary data.</text>
</comment>